<proteinExistence type="predicted"/>
<dbReference type="EMBL" id="CM046103">
    <property type="protein sequence ID" value="KAI8428222.1"/>
    <property type="molecule type" value="Genomic_DNA"/>
</dbReference>
<name>A0ACC0JW57_CHOFU</name>
<evidence type="ECO:0000313" key="2">
    <source>
        <dbReference type="Proteomes" id="UP001064048"/>
    </source>
</evidence>
<dbReference type="Proteomes" id="UP001064048">
    <property type="component" value="Chromosome 3"/>
</dbReference>
<sequence length="667" mass="74789">MADVDEIIDYIKSLKKGFDKDLFQTKIDELAQAVDTLGLDIEDFHTLFKVWLNLSIPITKWVSIGVCLVPQSSIPERSVDYAIRWLLATQHDQTAFPRVAFLLDWLTAAMDCESIDIPALDSAYEVFFSFLTYEVVTAHVLKLVYTLSKPTDVTRPRVLELLDYTRKRENKKSMCRQLQVLLGLFKSYKPELVPEDVPAVPVHTTFKTNITLLTRFKRWQDQRNASTKESQHLMWTNPMLGRQNKKGDSLVPSIEFLNIGVQQYSDKEPQKNYLDFTEPVSLLQFAARCSRAASRPARLRALLRNDAGLVLLALCTPPARAALLMDLACTLSSCFLDASPHSEAEKRDALHRIAALQRVLCQPLRPVSAFLAHFLPLWDEAQYFSEILELLEWVDVEAVARVLAPLQRAYQRAAPARQCALLTTLTTMYTNLVYASARRRPVLGPPPPPRAAILAALRAVAEAVHGMCGRALQANPDDIRLLYSSVQSAERMGLAELAGGVPPGGLPAPAALALPLLGVSAALLDRVAALILLYKKVMFALQSTKENQKDQRHSEHKQVLKGYTSDLVRCLVEEGMFSGRQSGFAFRRLHPQVAQKLTEYVPDADSMLSIRHHLALAPYTYLQIEGTNSAFADNELWFEAVINQEFKHLSTLFLKLGWGRKIASKSL</sequence>
<accession>A0ACC0JW57</accession>
<comment type="caution">
    <text evidence="1">The sequence shown here is derived from an EMBL/GenBank/DDBJ whole genome shotgun (WGS) entry which is preliminary data.</text>
</comment>
<gene>
    <name evidence="1" type="ORF">MSG28_002445</name>
</gene>
<protein>
    <submittedName>
        <fullName evidence="1">Uncharacterized protein</fullName>
    </submittedName>
</protein>
<reference evidence="1 2" key="1">
    <citation type="journal article" date="2022" name="Genome Biol. Evol.">
        <title>The Spruce Budworm Genome: Reconstructing the Evolutionary History of Antifreeze Proteins.</title>
        <authorList>
            <person name="Beliveau C."/>
            <person name="Gagne P."/>
            <person name="Picq S."/>
            <person name="Vernygora O."/>
            <person name="Keeling C.I."/>
            <person name="Pinkney K."/>
            <person name="Doucet D."/>
            <person name="Wen F."/>
            <person name="Johnston J.S."/>
            <person name="Maaroufi H."/>
            <person name="Boyle B."/>
            <person name="Laroche J."/>
            <person name="Dewar K."/>
            <person name="Juretic N."/>
            <person name="Blackburn G."/>
            <person name="Nisole A."/>
            <person name="Brunet B."/>
            <person name="Brandao M."/>
            <person name="Lumley L."/>
            <person name="Duan J."/>
            <person name="Quan G."/>
            <person name="Lucarotti C.J."/>
            <person name="Roe A.D."/>
            <person name="Sperling F.A.H."/>
            <person name="Levesque R.C."/>
            <person name="Cusson M."/>
        </authorList>
    </citation>
    <scope>NUCLEOTIDE SEQUENCE [LARGE SCALE GENOMIC DNA]</scope>
    <source>
        <strain evidence="1">Glfc:IPQL:Cfum</strain>
    </source>
</reference>
<evidence type="ECO:0000313" key="1">
    <source>
        <dbReference type="EMBL" id="KAI8428222.1"/>
    </source>
</evidence>
<organism evidence="1 2">
    <name type="scientific">Choristoneura fumiferana</name>
    <name type="common">Spruce budworm moth</name>
    <name type="synonym">Archips fumiferana</name>
    <dbReference type="NCBI Taxonomy" id="7141"/>
    <lineage>
        <taxon>Eukaryota</taxon>
        <taxon>Metazoa</taxon>
        <taxon>Ecdysozoa</taxon>
        <taxon>Arthropoda</taxon>
        <taxon>Hexapoda</taxon>
        <taxon>Insecta</taxon>
        <taxon>Pterygota</taxon>
        <taxon>Neoptera</taxon>
        <taxon>Endopterygota</taxon>
        <taxon>Lepidoptera</taxon>
        <taxon>Glossata</taxon>
        <taxon>Ditrysia</taxon>
        <taxon>Tortricoidea</taxon>
        <taxon>Tortricidae</taxon>
        <taxon>Tortricinae</taxon>
        <taxon>Choristoneura</taxon>
    </lineage>
</organism>
<keyword evidence="2" id="KW-1185">Reference proteome</keyword>